<reference evidence="1 2" key="1">
    <citation type="submission" date="2019-09" db="EMBL/GenBank/DDBJ databases">
        <authorList>
            <person name="Chen X.-Y."/>
        </authorList>
    </citation>
    <scope>NUCLEOTIDE SEQUENCE [LARGE SCALE GENOMIC DNA]</scope>
    <source>
        <strain evidence="1 2">NY5</strain>
    </source>
</reference>
<evidence type="ECO:0008006" key="3">
    <source>
        <dbReference type="Google" id="ProtNLM"/>
    </source>
</evidence>
<gene>
    <name evidence="1" type="ORF">F0M18_16735</name>
</gene>
<dbReference type="InterPro" id="IPR011009">
    <property type="entry name" value="Kinase-like_dom_sf"/>
</dbReference>
<organism evidence="1 2">
    <name type="scientific">Pseudohalioglobus sediminis</name>
    <dbReference type="NCBI Taxonomy" id="2606449"/>
    <lineage>
        <taxon>Bacteria</taxon>
        <taxon>Pseudomonadati</taxon>
        <taxon>Pseudomonadota</taxon>
        <taxon>Gammaproteobacteria</taxon>
        <taxon>Cellvibrionales</taxon>
        <taxon>Halieaceae</taxon>
        <taxon>Pseudohalioglobus</taxon>
    </lineage>
</organism>
<proteinExistence type="predicted"/>
<evidence type="ECO:0000313" key="1">
    <source>
        <dbReference type="EMBL" id="KAA1188851.1"/>
    </source>
</evidence>
<keyword evidence="2" id="KW-1185">Reference proteome</keyword>
<dbReference type="SUPFAM" id="SSF56112">
    <property type="entry name" value="Protein kinase-like (PK-like)"/>
    <property type="match status" value="1"/>
</dbReference>
<protein>
    <recommendedName>
        <fullName evidence="3">Lipopolysaccharide kinase (Kdo/WaaP) family protein</fullName>
    </recommendedName>
</protein>
<sequence length="242" mass="27319">MQRLYINPIFKKRLNDLQCCDFKSLSALTSDGDLIAHDKGRTTHRLELAGETYYLKSVHKAIIGPSIESLLSLRMPHHYCWREMIQVNALASADISVMQVAATGEHSRRGVLDYSFLLTPEVPGELLDKVFEQADRDQQARLLSSLGELIGRLHSHGFFTSVRMKDVIVDSAGKFTLIDRETRKPGARRVNPRKAVNGLARTLRRQSRDGMTLDPEQLQTHLQAYLTTAPLSITVEQLKKLV</sequence>
<evidence type="ECO:0000313" key="2">
    <source>
        <dbReference type="Proteomes" id="UP000323708"/>
    </source>
</evidence>
<accession>A0A5B0WRJ4</accession>
<dbReference type="RefSeq" id="WP_149612614.1">
    <property type="nucleotide sequence ID" value="NZ_VTUX01000009.1"/>
</dbReference>
<name>A0A5B0WRJ4_9GAMM</name>
<dbReference type="Pfam" id="PF06293">
    <property type="entry name" value="Kdo"/>
    <property type="match status" value="1"/>
</dbReference>
<dbReference type="EMBL" id="VTUX01000009">
    <property type="protein sequence ID" value="KAA1188851.1"/>
    <property type="molecule type" value="Genomic_DNA"/>
</dbReference>
<dbReference type="AlphaFoldDB" id="A0A5B0WRJ4"/>
<dbReference type="Proteomes" id="UP000323708">
    <property type="component" value="Unassembled WGS sequence"/>
</dbReference>
<comment type="caution">
    <text evidence="1">The sequence shown here is derived from an EMBL/GenBank/DDBJ whole genome shotgun (WGS) entry which is preliminary data.</text>
</comment>